<dbReference type="InterPro" id="IPR000569">
    <property type="entry name" value="HECT_dom"/>
</dbReference>
<dbReference type="CDD" id="cd13735">
    <property type="entry name" value="SPRY_HECT_like"/>
    <property type="match status" value="1"/>
</dbReference>
<accession>A0A218V667</accession>
<reference evidence="6 7" key="1">
    <citation type="submission" date="2017-05" db="EMBL/GenBank/DDBJ databases">
        <title>Genome of assembly of the Bengalese finch, Lonchura striata domestica.</title>
        <authorList>
            <person name="Colquitt B.M."/>
            <person name="Brainard M.S."/>
        </authorList>
    </citation>
    <scope>NUCLEOTIDE SEQUENCE [LARGE SCALE GENOMIC DNA]</scope>
    <source>
        <strain evidence="6">White83orange57</strain>
    </source>
</reference>
<dbReference type="GO" id="GO:0004842">
    <property type="term" value="F:ubiquitin-protein transferase activity"/>
    <property type="evidence" value="ECO:0007669"/>
    <property type="project" value="InterPro"/>
</dbReference>
<evidence type="ECO:0000313" key="6">
    <source>
        <dbReference type="EMBL" id="OWK61210.1"/>
    </source>
</evidence>
<feature type="compositionally biased region" description="Basic residues" evidence="4">
    <location>
        <begin position="3260"/>
        <end position="3269"/>
    </location>
</feature>
<evidence type="ECO:0000256" key="3">
    <source>
        <dbReference type="PROSITE-ProRule" id="PRU00104"/>
    </source>
</evidence>
<feature type="region of interest" description="Disordered" evidence="4">
    <location>
        <begin position="3389"/>
        <end position="3425"/>
    </location>
</feature>
<feature type="compositionally biased region" description="Basic and acidic residues" evidence="4">
    <location>
        <begin position="3743"/>
        <end position="3776"/>
    </location>
</feature>
<dbReference type="Pfam" id="PF00632">
    <property type="entry name" value="HECT"/>
    <property type="match status" value="1"/>
</dbReference>
<feature type="region of interest" description="Disordered" evidence="4">
    <location>
        <begin position="2592"/>
        <end position="2618"/>
    </location>
</feature>
<protein>
    <submittedName>
        <fullName evidence="6">E3 ubiquitin-protein ligase HECTD4</fullName>
    </submittedName>
</protein>
<keyword evidence="2 3" id="KW-0833">Ubl conjugation pathway</keyword>
<evidence type="ECO:0000256" key="1">
    <source>
        <dbReference type="ARBA" id="ARBA00022679"/>
    </source>
</evidence>
<dbReference type="Gene3D" id="2.60.120.920">
    <property type="match status" value="1"/>
</dbReference>
<dbReference type="STRING" id="299123.ENSLSDP00000009787"/>
<dbReference type="GO" id="GO:0042593">
    <property type="term" value="P:glucose homeostasis"/>
    <property type="evidence" value="ECO:0007669"/>
    <property type="project" value="TreeGrafter"/>
</dbReference>
<dbReference type="PANTHER" id="PTHR46435:SF1">
    <property type="entry name" value="E3 UBIQUITIN-PROTEIN LIGASE HECTD4-RELATED"/>
    <property type="match status" value="1"/>
</dbReference>
<dbReference type="FunFam" id="2.60.120.920:FF:000030">
    <property type="entry name" value="probable E3 ubiquitin-protein ligase HECTD4 isoform X2"/>
    <property type="match status" value="1"/>
</dbReference>
<sequence>MGSPAAASAAAATDSAQWLSVKEETIFLHDGLIRVTDLAELPSEIIGVAEPGDTELEILTFETKNPTELAERLRSVCGNQSNAYARLLEYRLNALRGLWNAQRQLALEEQHDRESSGDEEALTLLKRQGLLQQPEQAPFTSRMGLLLVFPLIQSQSRTDPSLCNITAEVLLNCLRDCQPLSLTKEPADCLNGIESLLCSWLEDTAPSGQHIPYKQKENAAAALVALACARGSLKTFVHTVHLLQKQTELGSLPVADVLYRLLLLEGGPGSPSCLLGGKHIVSWGFEDMLPAPDANTGASSENKDADLGRCLAADGLYLYTTNSVGRGISKLGSGLHGTLRGFVYCRNEELETGWVAFGNGKLLHRPVSFDSKPHYLFQLVDQHTLQVENGICIANPLQERIILMRKEGESAKSINEMLLSRLSRYRASPSATLAALTGSTISNTLKEDQAAANTSCGLPLKMLRKTPIYTCGTYLVMLVPPPGGSGSSATRSLFGGTSALSSLKILASSLVFNISDGQFTSRADLIDAAGSSLGRGALVPGLGACYDTMNNMIWTCSNDYIDQWCNPGNQAFHCVCQRLGVSHIITEPKGDATTTNEVINQLLHHVGAMCIHQLNLLAASNNLPISNFLGKQHPIEAHHLSSICDIMEKAMVNGDTCIIRCILVVFQVVFKFFFSPQTERNRDIVRRSGLLLWQLLMAPRDQICSEIQKEVCLAISSGLNILYPGEAEINNLLKLVLTEGERNSGLSQLRDVILTNLAEQLQNNRFGSEDDDHYRLNDELLHYILKIVVRESCVLITKCQTVSKDDFQRLLSTVPAASSCLRYLMAVQNHLLSNTILIKPDDNDDSDSSLQGETLKELKTSILSLATQILTGCDEVLEMLQQVTTALINSDISDREQRLKGLEQITKATMLGHLLPVLLTSLMHPNLQTLTMADALMPQLVQLVLYTSQTALLLKTQSPVFSELNSSPSCAPEQKGKQLPDERMLEEKEEPGFLTGLKIPAPWAAGKTVETVHPVRDNYKFKETVHIPGARCLYLRFDNRCSSQYDYDKSNSVFYVLKLVIYAGPSTNSRKVAEYGGNTLGYGSRSVLGTGWPKDLVKVEGDTVTFSFEMRSGREHNTPDKAMWGFACTVRAQESSEDVSGGLPFLVDLALGLSVLACSMLRILYNGPEITKDEETCQELLRSKLLQRCQWQVEANGVISPALTPSPSPLPLTIEEDREFTYPSDVLVPPVGHYFDLPRIRLPPGIMIKLREISGRARPQFRPSIKEVIQPEVMEEMVVSCVIKHLNLVDALQSLINFQYQEEHAEEYDLLCKIMGETFKKLNAMERQLQSVAELEQKWQNEVDDAMHGKLENNVPFFYDYHFNESKMKELELLCSMKEVSFDGSDLENVVLALREKFFQEVNSLIQKTSHPLAKTKALVKSLMNRAELLLHVTIAAQSGITRSISGTPAETPACKSASETKVISHAVRQPVFLRSMSAPSDLEMIGNEDIEFARASQRRRHVTSHRSSSFTLLQSLAIEDSRDKPTYSVLLGQLFAFIGTNPDQAVSSSSFLLAAQTRWRRGNTRKQALVHMRELLTAAVRVGGVTHLVGPVTMVLQGGPRIEELTCGGMVEQVQEAFGETMTSVVSLCARYPIACANSIGLLCTIPYTRSEEKCLVRSGLVQLMDRLCSLSSQTESSSNEKQTKKQKVATMAWAAFQVLANRCVEWEKEEGGSTDAVHSGLARQVSSLLTNHLARATECCGNQAAGNDALQDVLSLLNDLSRSHIGKAILSQPACVSKLLSLLLDQRPSPKLVLIILQLCRAALPLMSVEDCGNVELPPWSYSVPSLNSEQDDPSDPASKIASLLLAKLADYVVPGCQTVLSPTASEPDTTLAKASPKNSIKGDKDPGEESEAVDGKLSIFIHKREDQSSHEVLQPLLSSSEGRPFRLGTGANMEKVVKMDRDMTKSGCCEVITEEAAAALRKATKWAQSGLIVSVGPPIETVNPESTSGLSTGDKKKTAQTSICRERNSELARTDPVRPFISGHVANSMAAEVIALLHSLLMAPESNAAQIWTTTAEKVLSRALMYIPQLGKYAESILENGSSSGRKLAKLQRIARQAVAALCALGGFKETIKIGSEVQVLGKGIAGSIGVVASINEQEGIATVKFPPTTIDTRKTSQASDTLTIPLSRLCVPRSEALPLHKLSITEKVVQAVQSMLLPQEGSLSIHTSLPATGDGSTPVMAVVRLLAEIRTRACLVMAQLLEDSSFCEEFIQQCPAAVEVLNLVAQECSPGERLVVVEMQCERLRMLYRDCARPPPPPLQADRRQPKEITWSPSRVFPPVRACMFSSHLTAVTFLADPSAGGGLPRGTFIYATSPVPVQAPSFYWEIEVVSYGDTDDDTGPIVSFGFATEAEKRDGAWTNPVGTCLFHNNGRAVHYNGSSLLQWKSVRLDVTLSPGDVAGIGWERTEGTPPPPGQPAKGRVYFTYCGQRLVPYLEDVSGGMWPVVHIQKKNTKVRANFGSRPFAYAEGQAHRNAADLCLDLAEEISANFEALPFAMASDSDNDAGTSIASDPGTHGPPCRIAAVATAQQQYDSDTSCHYKMELSYENFITSGPDPHPPPIADDESDDDDDDDIPREDHYALLVKAWETKVFPTIRRRFRNEAERKSGLDQIKGALQLGMVDIARQTVEFLYEENGGIPRDLYLPTIEDIKDEANKFTIDKVRKGLTVVTRSPDSNNVTSSAVGTALPKFAIRGMLKTFGLHGVVLDVDSVNELVQVETYLRSEGVLVRYWYPIDMLERPPAGYRRTATNGLVTLDNTNIQIHRELLRSEAALAKLYCRMALLNIFAPKSPHMFTRLFHIPAIRDITLEHLQLLSNQLLAPPLPDGTISSSSILLAQSLQHCIHSQTCAATDLFYQGNSQAIREWLTVAITRTLHQGEESLLDLTKQICSFLQAAPEQFPAEEFPISESKVNMDVNFPGAAFVIVSCKESQSGFRKDSSLYKAPWARVLVYGLGHKVKRNGQLNLIEAVCYPRDASPTNTGLTPPPTTNQYPAVITPTDRVHIKLGVSPPPGAVLVLHSLPLEFPLAMAFTEQLLTWKLEDGDGKSEDELDTIPASVLLQVVEFLGNFLWTTDMAACVKELIFHLLAELLRKIHNLEQKKNPAGLSSSIALQLNPCLAMLMALQSELHKLYDEETQNWVSGNACGGSGVGVADQGRFSTYFHALMEVCLAVAEVTLPINMSVTANVISSTSAPNLSDSSSSSSSSPGQTPQSPSLLSKRKKVKMKREKTSASGKRASSRAADTDAALLSIGGSKPEDMLWFHRALTLLIILRHLTKKDPQGLGVTNDAVADACQALVGPTAHSRLLVISGIPTHLEEGTVRNAIRKACNAHGGVFKDEIYIPLQEEDPKKTKDKAEGGECRTELEKPTVSSSADSLDISSSSSVTPAMSVSASASTSQASLCSSQGISRTVSDISVDQFQAGLELPIPPGLLEQPHVVSSQESLDLSHCSTGSLGSLGSLGEPLDNVETASVSDVGSMYTVTSLDNQPLLARPIKGFAVVEIRSRAKIEKIRASLFNSSDLIGLSSLDGEDELMEMSTEEILTVSTVNQSLFDTQGSPALEDYFNDKSIKGEKLVPGAREVLTEIFKSCVHSEQMLSLTPAKPIKVADIYLSKEQINSQTPGNLLHVFFTNVRPPKKVLEDQLTQILRKYGVPKPKFDKSKYNKAGKEQHPVKVVSTKRPVTKPPTKEKSMLNSVSRTALSEKKPTVKPKSPEKSKPEEKDPEKSPTKKQEVPEEKYLTLDGFHRFVVDRSKQDIRSVWRAILSCGYDLHFERCACIDARHAQKASRKWSLEMDVALVQYINRLCRHLAITPARLHPHEVYLDPADAADPRISCLLNVPVESLRLRFALLQSLNTTLETFFLPLVELRQTDMYGNSIAALLQEAKGLIFYDTKVTVMNRVLNATVQRTADHAAPEITLDPLEIVGGGSFRHFLWQVCKELQSSSLSLLLLCPSSAVNKNKGKYILTPSPITYAEEQLFHFFGQLLGIAIRADVPLPLDLLPSFWKTLVGEPLDPDVDLQEADILTYNYVKKFENISDETELEALCAEIASQHLAMESPDCPNKPCCKFTYLSLTGEEVELCPRGRHIPVGWENKDVYAAAIRSLRMRELQTPECMTAVRAGLGSIIPLQLLTTLTPLEMELRTCGLPYINLEFLKAHTMYQVGLMETDQHIEFFWSALEMFTQEELCKFIKFACNQERIPFTCPCKDGGPDTAHVPPYPMKIAPPDGAAGSPDSRYIRVETCMFMIKLPQYSSLDIMLEKLRYAIHYREDPLSG</sequence>
<dbReference type="PANTHER" id="PTHR46435">
    <property type="entry name" value="E3 UBIQUITIN-PROTEIN LIGASE HECTD4-RELATED"/>
    <property type="match status" value="1"/>
</dbReference>
<dbReference type="FunFam" id="3.30.2410.10:FF:000015">
    <property type="entry name" value="probable E3 ubiquitin-protein ligase HECTD4 isoform X1"/>
    <property type="match status" value="1"/>
</dbReference>
<proteinExistence type="predicted"/>
<dbReference type="SMART" id="SM00119">
    <property type="entry name" value="HECTc"/>
    <property type="match status" value="1"/>
</dbReference>
<dbReference type="Proteomes" id="UP000197619">
    <property type="component" value="Unassembled WGS sequence"/>
</dbReference>
<dbReference type="InterPro" id="IPR043366">
    <property type="entry name" value="HECTD4"/>
</dbReference>
<keyword evidence="7" id="KW-1185">Reference proteome</keyword>
<comment type="caution">
    <text evidence="6">The sequence shown here is derived from an EMBL/GenBank/DDBJ whole genome shotgun (WGS) entry which is preliminary data.</text>
</comment>
<feature type="region of interest" description="Disordered" evidence="4">
    <location>
        <begin position="3700"/>
        <end position="3776"/>
    </location>
</feature>
<feature type="compositionally biased region" description="Basic and acidic residues" evidence="4">
    <location>
        <begin position="3389"/>
        <end position="3409"/>
    </location>
</feature>
<evidence type="ECO:0000256" key="4">
    <source>
        <dbReference type="SAM" id="MobiDB-lite"/>
    </source>
</evidence>
<feature type="compositionally biased region" description="Basic and acidic residues" evidence="4">
    <location>
        <begin position="3700"/>
        <end position="3714"/>
    </location>
</feature>
<evidence type="ECO:0000256" key="2">
    <source>
        <dbReference type="ARBA" id="ARBA00022786"/>
    </source>
</evidence>
<dbReference type="PROSITE" id="PS50237">
    <property type="entry name" value="HECT"/>
    <property type="match status" value="1"/>
</dbReference>
<dbReference type="InterPro" id="IPR035983">
    <property type="entry name" value="Hect_E3_ubiquitin_ligase"/>
</dbReference>
<feature type="domain" description="HECT" evidence="5">
    <location>
        <begin position="3966"/>
        <end position="4317"/>
    </location>
</feature>
<dbReference type="InterPro" id="IPR043136">
    <property type="entry name" value="B30.2/SPRY_sf"/>
</dbReference>
<gene>
    <name evidence="6" type="primary">HECTD4</name>
    <name evidence="6" type="ORF">RLOC_00014426</name>
</gene>
<feature type="region of interest" description="Disordered" evidence="4">
    <location>
        <begin position="1986"/>
        <end position="2010"/>
    </location>
</feature>
<name>A0A218V667_9PASE</name>
<evidence type="ECO:0000259" key="5">
    <source>
        <dbReference type="PROSITE" id="PS50237"/>
    </source>
</evidence>
<feature type="region of interest" description="Disordered" evidence="4">
    <location>
        <begin position="3234"/>
        <end position="3281"/>
    </location>
</feature>
<dbReference type="Gene3D" id="3.30.2160.10">
    <property type="entry name" value="Hect, E3 ligase catalytic domain"/>
    <property type="match status" value="1"/>
</dbReference>
<dbReference type="InterPro" id="IPR035781">
    <property type="entry name" value="SPRY_HECTD4"/>
</dbReference>
<organism evidence="6 7">
    <name type="scientific">Lonchura striata</name>
    <name type="common">white-rumped munia</name>
    <dbReference type="NCBI Taxonomy" id="40157"/>
    <lineage>
        <taxon>Eukaryota</taxon>
        <taxon>Metazoa</taxon>
        <taxon>Chordata</taxon>
        <taxon>Craniata</taxon>
        <taxon>Vertebrata</taxon>
        <taxon>Euteleostomi</taxon>
        <taxon>Archelosauria</taxon>
        <taxon>Archosauria</taxon>
        <taxon>Dinosauria</taxon>
        <taxon>Saurischia</taxon>
        <taxon>Theropoda</taxon>
        <taxon>Coelurosauria</taxon>
        <taxon>Aves</taxon>
        <taxon>Neognathae</taxon>
        <taxon>Neoaves</taxon>
        <taxon>Telluraves</taxon>
        <taxon>Australaves</taxon>
        <taxon>Passeriformes</taxon>
        <taxon>Passeroidea</taxon>
        <taxon>Estrildidae</taxon>
        <taxon>Estrildinae</taxon>
        <taxon>Lonchura</taxon>
    </lineage>
</organism>
<feature type="compositionally biased region" description="Low complexity" evidence="4">
    <location>
        <begin position="3413"/>
        <end position="3425"/>
    </location>
</feature>
<dbReference type="Gene3D" id="3.90.1750.10">
    <property type="entry name" value="Hect, E3 ligase catalytic domains"/>
    <property type="match status" value="1"/>
</dbReference>
<dbReference type="SUPFAM" id="SSF56204">
    <property type="entry name" value="Hect, E3 ligase catalytic domain"/>
    <property type="match status" value="1"/>
</dbReference>
<feature type="region of interest" description="Disordered" evidence="4">
    <location>
        <begin position="1866"/>
        <end position="1894"/>
    </location>
</feature>
<dbReference type="EMBL" id="MUZQ01000045">
    <property type="protein sequence ID" value="OWK61210.1"/>
    <property type="molecule type" value="Genomic_DNA"/>
</dbReference>
<evidence type="ECO:0000313" key="7">
    <source>
        <dbReference type="Proteomes" id="UP000197619"/>
    </source>
</evidence>
<feature type="compositionally biased region" description="Low complexity" evidence="4">
    <location>
        <begin position="3234"/>
        <end position="3259"/>
    </location>
</feature>
<feature type="compositionally biased region" description="Acidic residues" evidence="4">
    <location>
        <begin position="2605"/>
        <end position="2618"/>
    </location>
</feature>
<feature type="active site" description="Glycyl thioester intermediate" evidence="3">
    <location>
        <position position="4285"/>
    </location>
</feature>
<keyword evidence="1" id="KW-0808">Transferase</keyword>
<dbReference type="Gene3D" id="3.30.2410.10">
    <property type="entry name" value="Hect, E3 ligase catalytic domain"/>
    <property type="match status" value="1"/>
</dbReference>